<dbReference type="Pfam" id="PF00856">
    <property type="entry name" value="SET"/>
    <property type="match status" value="1"/>
</dbReference>
<dbReference type="InParanoid" id="A0A401GJG6"/>
<protein>
    <recommendedName>
        <fullName evidence="4">SET domain-containing protein</fullName>
    </recommendedName>
</protein>
<feature type="domain" description="SET" evidence="4">
    <location>
        <begin position="35"/>
        <end position="290"/>
    </location>
</feature>
<dbReference type="InterPro" id="IPR046341">
    <property type="entry name" value="SET_dom_sf"/>
</dbReference>
<organism evidence="5 6">
    <name type="scientific">Sparassis crispa</name>
    <dbReference type="NCBI Taxonomy" id="139825"/>
    <lineage>
        <taxon>Eukaryota</taxon>
        <taxon>Fungi</taxon>
        <taxon>Dikarya</taxon>
        <taxon>Basidiomycota</taxon>
        <taxon>Agaricomycotina</taxon>
        <taxon>Agaricomycetes</taxon>
        <taxon>Polyporales</taxon>
        <taxon>Sparassidaceae</taxon>
        <taxon>Sparassis</taxon>
    </lineage>
</organism>
<dbReference type="PROSITE" id="PS50280">
    <property type="entry name" value="SET"/>
    <property type="match status" value="1"/>
</dbReference>
<dbReference type="STRING" id="139825.A0A401GJG6"/>
<gene>
    <name evidence="5" type="ORF">SCP_0406880</name>
</gene>
<dbReference type="InterPro" id="IPR044429">
    <property type="entry name" value="SETD4_SET"/>
</dbReference>
<dbReference type="GeneID" id="38779221"/>
<evidence type="ECO:0000259" key="4">
    <source>
        <dbReference type="PROSITE" id="PS50280"/>
    </source>
</evidence>
<accession>A0A401GJG6</accession>
<dbReference type="InterPro" id="IPR001214">
    <property type="entry name" value="SET_dom"/>
</dbReference>
<keyword evidence="1" id="KW-0489">Methyltransferase</keyword>
<dbReference type="PANTHER" id="PTHR13271">
    <property type="entry name" value="UNCHARACTERIZED PUTATIVE METHYLTRANSFERASE"/>
    <property type="match status" value="1"/>
</dbReference>
<keyword evidence="6" id="KW-1185">Reference proteome</keyword>
<name>A0A401GJG6_9APHY</name>
<evidence type="ECO:0000313" key="5">
    <source>
        <dbReference type="EMBL" id="GBE82304.1"/>
    </source>
</evidence>
<dbReference type="FunCoup" id="A0A401GJG6">
    <property type="interactions" value="112"/>
</dbReference>
<dbReference type="SUPFAM" id="SSF82199">
    <property type="entry name" value="SET domain"/>
    <property type="match status" value="1"/>
</dbReference>
<comment type="caution">
    <text evidence="5">The sequence shown here is derived from an EMBL/GenBank/DDBJ whole genome shotgun (WGS) entry which is preliminary data.</text>
</comment>
<evidence type="ECO:0000256" key="3">
    <source>
        <dbReference type="ARBA" id="ARBA00022691"/>
    </source>
</evidence>
<dbReference type="AlphaFoldDB" id="A0A401GJG6"/>
<evidence type="ECO:0000313" key="6">
    <source>
        <dbReference type="Proteomes" id="UP000287166"/>
    </source>
</evidence>
<dbReference type="RefSeq" id="XP_027613217.1">
    <property type="nucleotide sequence ID" value="XM_027757416.1"/>
</dbReference>
<evidence type="ECO:0000256" key="1">
    <source>
        <dbReference type="ARBA" id="ARBA00022603"/>
    </source>
</evidence>
<dbReference type="GO" id="GO:0016279">
    <property type="term" value="F:protein-lysine N-methyltransferase activity"/>
    <property type="evidence" value="ECO:0007669"/>
    <property type="project" value="InterPro"/>
</dbReference>
<reference evidence="5 6" key="1">
    <citation type="journal article" date="2018" name="Sci. Rep.">
        <title>Genome sequence of the cauliflower mushroom Sparassis crispa (Hanabiratake) and its association with beneficial usage.</title>
        <authorList>
            <person name="Kiyama R."/>
            <person name="Furutani Y."/>
            <person name="Kawaguchi K."/>
            <person name="Nakanishi T."/>
        </authorList>
    </citation>
    <scope>NUCLEOTIDE SEQUENCE [LARGE SCALE GENOMIC DNA]</scope>
</reference>
<proteinExistence type="predicted"/>
<dbReference type="EMBL" id="BFAD01000004">
    <property type="protein sequence ID" value="GBE82304.1"/>
    <property type="molecule type" value="Genomic_DNA"/>
</dbReference>
<evidence type="ECO:0000256" key="2">
    <source>
        <dbReference type="ARBA" id="ARBA00022679"/>
    </source>
</evidence>
<keyword evidence="3" id="KW-0949">S-adenosyl-L-methionine</keyword>
<dbReference type="Gene3D" id="3.90.1410.10">
    <property type="entry name" value="set domain protein methyltransferase, domain 1"/>
    <property type="match status" value="1"/>
</dbReference>
<dbReference type="PANTHER" id="PTHR13271:SF47">
    <property type="entry name" value="ACTIN-HISTIDINE N-METHYLTRANSFERASE"/>
    <property type="match status" value="1"/>
</dbReference>
<sequence length="480" mass="54250">MDNASSSLGMNDERRWRCLLSWLKNQHGMDVVDALLVECRDTKDAGKGLFATRACPPSTVLFTVPAKAMININTLSAIFSPRVREMTAVQQISLYLLLHRPAQDEDSLDLVYGPYISTLPRDFSSHPVTWFMKRHTSNEHDTESQLLKSLPPSVLAALENLSARFLKDWEVVNKCMNEEPDIMTMSSRSDFNKSGCAGDFNSVVDDFLWAWLNVNTRCIYYRVTPSQSDPDNLTLCPILDFANHSETPHIVPVNDLDLPGTKASNKLTRNLTFVCSSDIVEGQQLFLRYGGHPNRTLFVNYGFLDNFPPNAGAIGEFSADIDLQDVMEKLFSESRFQSWIRQELEDEGYWGDWSLHSSPQPAHPSYRMITALRLYHVVESLGPQVPPDSASDVILRSWKDTINGRTSSVSEDNERLWRNTLLDICELVAARARDGMRITLSGSGTSGWYSWMEENVRCLWREELEVATAVACSLRAGEEF</sequence>
<keyword evidence="2" id="KW-0808">Transferase</keyword>
<dbReference type="InterPro" id="IPR050600">
    <property type="entry name" value="SETD3_SETD6_MTase"/>
</dbReference>
<dbReference type="CDD" id="cd19177">
    <property type="entry name" value="SET_SETD4"/>
    <property type="match status" value="1"/>
</dbReference>
<dbReference type="Proteomes" id="UP000287166">
    <property type="component" value="Unassembled WGS sequence"/>
</dbReference>
<dbReference type="GO" id="GO:0032259">
    <property type="term" value="P:methylation"/>
    <property type="evidence" value="ECO:0007669"/>
    <property type="project" value="UniProtKB-KW"/>
</dbReference>
<dbReference type="OrthoDB" id="341421at2759"/>